<dbReference type="SUPFAM" id="SSF51182">
    <property type="entry name" value="RmlC-like cupins"/>
    <property type="match status" value="1"/>
</dbReference>
<comment type="caution">
    <text evidence="2">The sequence shown here is derived from an EMBL/GenBank/DDBJ whole genome shotgun (WGS) entry which is preliminary data.</text>
</comment>
<dbReference type="Gene3D" id="2.60.120.10">
    <property type="entry name" value="Jelly Rolls"/>
    <property type="match status" value="1"/>
</dbReference>
<name>A0A1S9N8G0_CLOBE</name>
<dbReference type="RefSeq" id="WP_078115731.1">
    <property type="nucleotide sequence ID" value="NZ_CP144906.1"/>
</dbReference>
<evidence type="ECO:0000259" key="1">
    <source>
        <dbReference type="Pfam" id="PF07883"/>
    </source>
</evidence>
<sequence length="87" mass="9875">MDLESIKDSIVKNIYHISEGQEVELYNHLEYDEVFYCIKGEGFGVLDDSEIELRVGKPFVVPAGVLHSLRTDSNLYVASFLIPVLEQ</sequence>
<dbReference type="AlphaFoldDB" id="A0A1S9N8G0"/>
<organism evidence="2 3">
    <name type="scientific">Clostridium beijerinckii</name>
    <name type="common">Clostridium MP</name>
    <dbReference type="NCBI Taxonomy" id="1520"/>
    <lineage>
        <taxon>Bacteria</taxon>
        <taxon>Bacillati</taxon>
        <taxon>Bacillota</taxon>
        <taxon>Clostridia</taxon>
        <taxon>Eubacteriales</taxon>
        <taxon>Clostridiaceae</taxon>
        <taxon>Clostridium</taxon>
    </lineage>
</organism>
<dbReference type="InterPro" id="IPR011051">
    <property type="entry name" value="RmlC_Cupin_sf"/>
</dbReference>
<proteinExistence type="predicted"/>
<reference evidence="2 3" key="1">
    <citation type="submission" date="2017-02" db="EMBL/GenBank/DDBJ databases">
        <title>Genome sequence of Clostridium beijerinckii Br21.</title>
        <authorList>
            <person name="Fonseca B.C."/>
            <person name="Guazzaroni M.E."/>
            <person name="Riano-Pachon D.M."/>
            <person name="Reginatto V."/>
        </authorList>
    </citation>
    <scope>NUCLEOTIDE SEQUENCE [LARGE SCALE GENOMIC DNA]</scope>
    <source>
        <strain evidence="2 3">Br21</strain>
    </source>
</reference>
<evidence type="ECO:0000313" key="3">
    <source>
        <dbReference type="Proteomes" id="UP000190959"/>
    </source>
</evidence>
<dbReference type="Pfam" id="PF07883">
    <property type="entry name" value="Cupin_2"/>
    <property type="match status" value="1"/>
</dbReference>
<dbReference type="InterPro" id="IPR013096">
    <property type="entry name" value="Cupin_2"/>
</dbReference>
<protein>
    <submittedName>
        <fullName evidence="2">Cupin</fullName>
    </submittedName>
</protein>
<accession>A0A1S9N8G0</accession>
<dbReference type="Proteomes" id="UP000190959">
    <property type="component" value="Unassembled WGS sequence"/>
</dbReference>
<evidence type="ECO:0000313" key="2">
    <source>
        <dbReference type="EMBL" id="OOP73738.1"/>
    </source>
</evidence>
<gene>
    <name evidence="2" type="ORF">CBEIBR21_12020</name>
</gene>
<feature type="domain" description="Cupin type-2" evidence="1">
    <location>
        <begin position="15"/>
        <end position="75"/>
    </location>
</feature>
<dbReference type="InterPro" id="IPR014710">
    <property type="entry name" value="RmlC-like_jellyroll"/>
</dbReference>
<dbReference type="EMBL" id="MWMH01000003">
    <property type="protein sequence ID" value="OOP73738.1"/>
    <property type="molecule type" value="Genomic_DNA"/>
</dbReference>